<feature type="transmembrane region" description="Helical" evidence="5">
    <location>
        <begin position="62"/>
        <end position="83"/>
    </location>
</feature>
<dbReference type="InterPro" id="IPR003689">
    <property type="entry name" value="ZIP"/>
</dbReference>
<feature type="transmembrane region" description="Helical" evidence="5">
    <location>
        <begin position="220"/>
        <end position="241"/>
    </location>
</feature>
<keyword evidence="2 5" id="KW-0812">Transmembrane</keyword>
<feature type="transmembrane region" description="Helical" evidence="5">
    <location>
        <begin position="189"/>
        <end position="208"/>
    </location>
</feature>
<dbReference type="EMBL" id="VUNA01000001">
    <property type="protein sequence ID" value="MST69887.1"/>
    <property type="molecule type" value="Genomic_DNA"/>
</dbReference>
<evidence type="ECO:0000256" key="3">
    <source>
        <dbReference type="ARBA" id="ARBA00022989"/>
    </source>
</evidence>
<keyword evidence="7" id="KW-1185">Reference proteome</keyword>
<sequence length="242" mass="26499">MELMITAIAGFSILLGALATHLIKDTEKMEHLSMALALGALAALLLFDLFPEVHELVEAQGWGYSLGMLVVGIAMLKVLDLFIPDHHDTEETHDHENAAHIGIISAMAVILHNIVEGMSVYSIAMNSMSDGIIFALGIAMHNIPMGMLIDSTMEERKRSERYVLLAAVTLSTLFGGVLMNMIEVHLSEVLTLTMVSIATGMILYIVFSELTPHVFRTREHLRESVVSVIIGFALVWVSTMVA</sequence>
<dbReference type="RefSeq" id="WP_154553444.1">
    <property type="nucleotide sequence ID" value="NZ_VUNA01000001.1"/>
</dbReference>
<evidence type="ECO:0000313" key="7">
    <source>
        <dbReference type="Proteomes" id="UP000469424"/>
    </source>
</evidence>
<feature type="transmembrane region" description="Helical" evidence="5">
    <location>
        <begin position="161"/>
        <end position="182"/>
    </location>
</feature>
<comment type="subcellular location">
    <subcellularLocation>
        <location evidence="1">Membrane</location>
        <topology evidence="1">Multi-pass membrane protein</topology>
    </subcellularLocation>
</comment>
<evidence type="ECO:0000313" key="6">
    <source>
        <dbReference type="EMBL" id="MST69887.1"/>
    </source>
</evidence>
<dbReference type="PANTHER" id="PTHR11040">
    <property type="entry name" value="ZINC/IRON TRANSPORTER"/>
    <property type="match status" value="1"/>
</dbReference>
<evidence type="ECO:0000256" key="2">
    <source>
        <dbReference type="ARBA" id="ARBA00022692"/>
    </source>
</evidence>
<accession>A0A6N7X2L1</accession>
<feature type="transmembrane region" description="Helical" evidence="5">
    <location>
        <begin position="131"/>
        <end position="149"/>
    </location>
</feature>
<proteinExistence type="predicted"/>
<evidence type="ECO:0000256" key="1">
    <source>
        <dbReference type="ARBA" id="ARBA00004141"/>
    </source>
</evidence>
<dbReference type="InterPro" id="IPR036259">
    <property type="entry name" value="MFS_trans_sf"/>
</dbReference>
<gene>
    <name evidence="6" type="ORF">FYJ65_00790</name>
</gene>
<evidence type="ECO:0008006" key="8">
    <source>
        <dbReference type="Google" id="ProtNLM"/>
    </source>
</evidence>
<dbReference type="AlphaFoldDB" id="A0A6N7X2L1"/>
<reference evidence="6 7" key="1">
    <citation type="submission" date="2019-08" db="EMBL/GenBank/DDBJ databases">
        <title>In-depth cultivation of the pig gut microbiome towards novel bacterial diversity and tailored functional studies.</title>
        <authorList>
            <person name="Wylensek D."/>
            <person name="Hitch T.C.A."/>
            <person name="Clavel T."/>
        </authorList>
    </citation>
    <scope>NUCLEOTIDE SEQUENCE [LARGE SCALE GENOMIC DNA]</scope>
    <source>
        <strain evidence="6 7">WCA-MUC-591-APC-4B</strain>
    </source>
</reference>
<name>A0A6N7X2L1_9FIRM</name>
<feature type="transmembrane region" description="Helical" evidence="5">
    <location>
        <begin position="29"/>
        <end position="50"/>
    </location>
</feature>
<dbReference type="Gene3D" id="1.20.1250.20">
    <property type="entry name" value="MFS general substrate transporter like domains"/>
    <property type="match status" value="1"/>
</dbReference>
<protein>
    <recommendedName>
        <fullName evidence="8">Zinc transporter, ZIP family</fullName>
    </recommendedName>
</protein>
<comment type="caution">
    <text evidence="6">The sequence shown here is derived from an EMBL/GenBank/DDBJ whole genome shotgun (WGS) entry which is preliminary data.</text>
</comment>
<keyword evidence="4 5" id="KW-0472">Membrane</keyword>
<dbReference type="GO" id="GO:0005385">
    <property type="term" value="F:zinc ion transmembrane transporter activity"/>
    <property type="evidence" value="ECO:0007669"/>
    <property type="project" value="TreeGrafter"/>
</dbReference>
<evidence type="ECO:0000256" key="4">
    <source>
        <dbReference type="ARBA" id="ARBA00023136"/>
    </source>
</evidence>
<keyword evidence="3 5" id="KW-1133">Transmembrane helix</keyword>
<dbReference type="GO" id="GO:0016020">
    <property type="term" value="C:membrane"/>
    <property type="evidence" value="ECO:0007669"/>
    <property type="project" value="UniProtKB-SubCell"/>
</dbReference>
<evidence type="ECO:0000256" key="5">
    <source>
        <dbReference type="SAM" id="Phobius"/>
    </source>
</evidence>
<feature type="transmembrane region" description="Helical" evidence="5">
    <location>
        <begin position="103"/>
        <end position="124"/>
    </location>
</feature>
<organism evidence="6 7">
    <name type="scientific">Mogibacterium kristiansenii</name>
    <dbReference type="NCBI Taxonomy" id="2606708"/>
    <lineage>
        <taxon>Bacteria</taxon>
        <taxon>Bacillati</taxon>
        <taxon>Bacillota</taxon>
        <taxon>Clostridia</taxon>
        <taxon>Peptostreptococcales</taxon>
        <taxon>Anaerovoracaceae</taxon>
        <taxon>Mogibacterium</taxon>
    </lineage>
</organism>
<dbReference type="Proteomes" id="UP000469424">
    <property type="component" value="Unassembled WGS sequence"/>
</dbReference>
<dbReference type="Pfam" id="PF02535">
    <property type="entry name" value="Zip"/>
    <property type="match status" value="1"/>
</dbReference>